<protein>
    <submittedName>
        <fullName evidence="2">Uncharacterized protein</fullName>
    </submittedName>
</protein>
<accession>A0AAD8VZ63</accession>
<dbReference type="Proteomes" id="UP001231189">
    <property type="component" value="Unassembled WGS sequence"/>
</dbReference>
<feature type="region of interest" description="Disordered" evidence="1">
    <location>
        <begin position="135"/>
        <end position="165"/>
    </location>
</feature>
<proteinExistence type="predicted"/>
<feature type="region of interest" description="Disordered" evidence="1">
    <location>
        <begin position="63"/>
        <end position="84"/>
    </location>
</feature>
<keyword evidence="3" id="KW-1185">Reference proteome</keyword>
<gene>
    <name evidence="2" type="ORF">QYE76_003372</name>
</gene>
<sequence length="256" mass="28941">MRASKDNLSSDAVDKRIRVLIKIPHDLRIHVCNIDIHTNGSGIALEELEEKDLRTLIRVPHSGINDPEAASDAEIPETSGPCQAQENCPLRPCPEACPRNTKCCGYPDGGERKQRLKQIDTSKQSQPNIDQLFLTSSKSSGSKFPKNPKKNAKPSPASRLAPNTRKLHEDLHVLVLEQKIEIEMLHKRDAESQKSIATLETRLKNYEEQLSKRPSIDELSTELEVLKAERDSLQKFLKESSEKETREKKELEEKHA</sequence>
<dbReference type="EMBL" id="JAUUTY010000005">
    <property type="protein sequence ID" value="KAK1629057.1"/>
    <property type="molecule type" value="Genomic_DNA"/>
</dbReference>
<reference evidence="2" key="1">
    <citation type="submission" date="2023-07" db="EMBL/GenBank/DDBJ databases">
        <title>A chromosome-level genome assembly of Lolium multiflorum.</title>
        <authorList>
            <person name="Chen Y."/>
            <person name="Copetti D."/>
            <person name="Kolliker R."/>
            <person name="Studer B."/>
        </authorList>
    </citation>
    <scope>NUCLEOTIDE SEQUENCE</scope>
    <source>
        <strain evidence="2">02402/16</strain>
        <tissue evidence="2">Leaf</tissue>
    </source>
</reference>
<evidence type="ECO:0000313" key="2">
    <source>
        <dbReference type="EMBL" id="KAK1629057.1"/>
    </source>
</evidence>
<dbReference type="AlphaFoldDB" id="A0AAD8VZ63"/>
<evidence type="ECO:0000256" key="1">
    <source>
        <dbReference type="SAM" id="MobiDB-lite"/>
    </source>
</evidence>
<name>A0AAD8VZ63_LOLMU</name>
<organism evidence="2 3">
    <name type="scientific">Lolium multiflorum</name>
    <name type="common">Italian ryegrass</name>
    <name type="synonym">Lolium perenne subsp. multiflorum</name>
    <dbReference type="NCBI Taxonomy" id="4521"/>
    <lineage>
        <taxon>Eukaryota</taxon>
        <taxon>Viridiplantae</taxon>
        <taxon>Streptophyta</taxon>
        <taxon>Embryophyta</taxon>
        <taxon>Tracheophyta</taxon>
        <taxon>Spermatophyta</taxon>
        <taxon>Magnoliopsida</taxon>
        <taxon>Liliopsida</taxon>
        <taxon>Poales</taxon>
        <taxon>Poaceae</taxon>
        <taxon>BOP clade</taxon>
        <taxon>Pooideae</taxon>
        <taxon>Poodae</taxon>
        <taxon>Poeae</taxon>
        <taxon>Poeae Chloroplast Group 2 (Poeae type)</taxon>
        <taxon>Loliodinae</taxon>
        <taxon>Loliinae</taxon>
        <taxon>Lolium</taxon>
    </lineage>
</organism>
<feature type="region of interest" description="Disordered" evidence="1">
    <location>
        <begin position="235"/>
        <end position="256"/>
    </location>
</feature>
<evidence type="ECO:0000313" key="3">
    <source>
        <dbReference type="Proteomes" id="UP001231189"/>
    </source>
</evidence>
<comment type="caution">
    <text evidence="2">The sequence shown here is derived from an EMBL/GenBank/DDBJ whole genome shotgun (WGS) entry which is preliminary data.</text>
</comment>